<dbReference type="PANTHER" id="PTHR43214:SF44">
    <property type="entry name" value="TWO-COMPONENT RESPONSE REGULATOR"/>
    <property type="match status" value="1"/>
</dbReference>
<dbReference type="Proteomes" id="UP000234341">
    <property type="component" value="Unassembled WGS sequence"/>
</dbReference>
<organism evidence="5 6">
    <name type="scientific">Cupriavidus pauculus</name>
    <dbReference type="NCBI Taxonomy" id="82633"/>
    <lineage>
        <taxon>Bacteria</taxon>
        <taxon>Pseudomonadati</taxon>
        <taxon>Pseudomonadota</taxon>
        <taxon>Betaproteobacteria</taxon>
        <taxon>Burkholderiales</taxon>
        <taxon>Burkholderiaceae</taxon>
        <taxon>Cupriavidus</taxon>
    </lineage>
</organism>
<sequence>MKLFEPVAQRLWPYAALGSVERSRPKRVSAMAGTVVVVDDDESIRKALSRLLQAKGFASRTVCSAEECLPALDALCGPTCVVADLMLPGISGHELLKLLPSHVPFIMLTGYADVKQTVETMLAGAIDLFEKPVPEDRLVMAVSHALELAEQRGIERDIRAELDAKMLRLTNREREVMAMVTTGLRNKEIANFLGIVEKTVKVHRSHIMNKLEVGSLAELVRCADKLGITYTPPATRRKPSTDASYSSLCSATGQVRTLRADERSLVIDGFF</sequence>
<evidence type="ECO:0000313" key="6">
    <source>
        <dbReference type="Proteomes" id="UP000234341"/>
    </source>
</evidence>
<dbReference type="GO" id="GO:0006355">
    <property type="term" value="P:regulation of DNA-templated transcription"/>
    <property type="evidence" value="ECO:0007669"/>
    <property type="project" value="InterPro"/>
</dbReference>
<dbReference type="SMART" id="SM00421">
    <property type="entry name" value="HTH_LUXR"/>
    <property type="match status" value="1"/>
</dbReference>
<dbReference type="InterPro" id="IPR016032">
    <property type="entry name" value="Sig_transdc_resp-reg_C-effctor"/>
</dbReference>
<evidence type="ECO:0000256" key="2">
    <source>
        <dbReference type="PROSITE-ProRule" id="PRU00169"/>
    </source>
</evidence>
<dbReference type="CDD" id="cd06170">
    <property type="entry name" value="LuxR_C_like"/>
    <property type="match status" value="1"/>
</dbReference>
<dbReference type="InterPro" id="IPR036388">
    <property type="entry name" value="WH-like_DNA-bd_sf"/>
</dbReference>
<dbReference type="PANTHER" id="PTHR43214">
    <property type="entry name" value="TWO-COMPONENT RESPONSE REGULATOR"/>
    <property type="match status" value="1"/>
</dbReference>
<dbReference type="EMBL" id="PJRP01000014">
    <property type="protein sequence ID" value="PLP97973.1"/>
    <property type="molecule type" value="Genomic_DNA"/>
</dbReference>
<dbReference type="InterPro" id="IPR011006">
    <property type="entry name" value="CheY-like_superfamily"/>
</dbReference>
<feature type="domain" description="HTH luxR-type" evidence="3">
    <location>
        <begin position="162"/>
        <end position="227"/>
    </location>
</feature>
<dbReference type="Gene3D" id="3.40.50.2300">
    <property type="match status" value="1"/>
</dbReference>
<dbReference type="Gene3D" id="1.10.10.10">
    <property type="entry name" value="Winged helix-like DNA-binding domain superfamily/Winged helix DNA-binding domain"/>
    <property type="match status" value="1"/>
</dbReference>
<feature type="modified residue" description="4-aspartylphosphate" evidence="2">
    <location>
        <position position="84"/>
    </location>
</feature>
<dbReference type="InterPro" id="IPR001789">
    <property type="entry name" value="Sig_transdc_resp-reg_receiver"/>
</dbReference>
<accession>A0A2N5C6X9</accession>
<evidence type="ECO:0000259" key="4">
    <source>
        <dbReference type="PROSITE" id="PS50110"/>
    </source>
</evidence>
<dbReference type="SUPFAM" id="SSF46894">
    <property type="entry name" value="C-terminal effector domain of the bipartite response regulators"/>
    <property type="match status" value="1"/>
</dbReference>
<comment type="caution">
    <text evidence="5">The sequence shown here is derived from an EMBL/GenBank/DDBJ whole genome shotgun (WGS) entry which is preliminary data.</text>
</comment>
<dbReference type="Pfam" id="PF00196">
    <property type="entry name" value="GerE"/>
    <property type="match status" value="1"/>
</dbReference>
<name>A0A2N5C6X9_9BURK</name>
<dbReference type="InterPro" id="IPR000792">
    <property type="entry name" value="Tscrpt_reg_LuxR_C"/>
</dbReference>
<dbReference type="Pfam" id="PF00072">
    <property type="entry name" value="Response_reg"/>
    <property type="match status" value="1"/>
</dbReference>
<evidence type="ECO:0000313" key="5">
    <source>
        <dbReference type="EMBL" id="PLP97973.1"/>
    </source>
</evidence>
<dbReference type="InterPro" id="IPR039420">
    <property type="entry name" value="WalR-like"/>
</dbReference>
<dbReference type="SMART" id="SM00448">
    <property type="entry name" value="REC"/>
    <property type="match status" value="1"/>
</dbReference>
<evidence type="ECO:0000256" key="1">
    <source>
        <dbReference type="ARBA" id="ARBA00023125"/>
    </source>
</evidence>
<keyword evidence="2" id="KW-0597">Phosphoprotein</keyword>
<dbReference type="OrthoDB" id="8533716at2"/>
<evidence type="ECO:0000259" key="3">
    <source>
        <dbReference type="PROSITE" id="PS50043"/>
    </source>
</evidence>
<protein>
    <submittedName>
        <fullName evidence="5">DNA-binding response regulator</fullName>
    </submittedName>
</protein>
<dbReference type="STRING" id="82633.GCA_000974605_00293"/>
<feature type="domain" description="Response regulatory" evidence="4">
    <location>
        <begin position="34"/>
        <end position="146"/>
    </location>
</feature>
<dbReference type="PROSITE" id="PS50110">
    <property type="entry name" value="RESPONSE_REGULATORY"/>
    <property type="match status" value="1"/>
</dbReference>
<reference evidence="5 6" key="1">
    <citation type="submission" date="2017-12" db="EMBL/GenBank/DDBJ databases">
        <title>Genome sequence of the active heterotrophic nitrifier-denitrifier, Cupriavidus pauculus UM1.</title>
        <authorList>
            <person name="Putonti C."/>
            <person name="Castignetti D."/>
        </authorList>
    </citation>
    <scope>NUCLEOTIDE SEQUENCE [LARGE SCALE GENOMIC DNA]</scope>
    <source>
        <strain evidence="5 6">UM1</strain>
    </source>
</reference>
<dbReference type="GO" id="GO:0000160">
    <property type="term" value="P:phosphorelay signal transduction system"/>
    <property type="evidence" value="ECO:0007669"/>
    <property type="project" value="InterPro"/>
</dbReference>
<proteinExistence type="predicted"/>
<dbReference type="PROSITE" id="PS50043">
    <property type="entry name" value="HTH_LUXR_2"/>
    <property type="match status" value="1"/>
</dbReference>
<dbReference type="PROSITE" id="PS00622">
    <property type="entry name" value="HTH_LUXR_1"/>
    <property type="match status" value="1"/>
</dbReference>
<keyword evidence="1 5" id="KW-0238">DNA-binding</keyword>
<dbReference type="AlphaFoldDB" id="A0A2N5C6X9"/>
<dbReference type="PRINTS" id="PR00038">
    <property type="entry name" value="HTHLUXR"/>
</dbReference>
<dbReference type="GO" id="GO:0003677">
    <property type="term" value="F:DNA binding"/>
    <property type="evidence" value="ECO:0007669"/>
    <property type="project" value="UniProtKB-KW"/>
</dbReference>
<dbReference type="SUPFAM" id="SSF52172">
    <property type="entry name" value="CheY-like"/>
    <property type="match status" value="1"/>
</dbReference>
<gene>
    <name evidence="5" type="ORF">CYJ10_24665</name>
</gene>